<feature type="compositionally biased region" description="Low complexity" evidence="1">
    <location>
        <begin position="789"/>
        <end position="806"/>
    </location>
</feature>
<organism evidence="2 3">
    <name type="scientific">Armadillidium nasatum</name>
    <dbReference type="NCBI Taxonomy" id="96803"/>
    <lineage>
        <taxon>Eukaryota</taxon>
        <taxon>Metazoa</taxon>
        <taxon>Ecdysozoa</taxon>
        <taxon>Arthropoda</taxon>
        <taxon>Crustacea</taxon>
        <taxon>Multicrustacea</taxon>
        <taxon>Malacostraca</taxon>
        <taxon>Eumalacostraca</taxon>
        <taxon>Peracarida</taxon>
        <taxon>Isopoda</taxon>
        <taxon>Oniscidea</taxon>
        <taxon>Crinocheta</taxon>
        <taxon>Armadillidiidae</taxon>
        <taxon>Armadillidium</taxon>
    </lineage>
</organism>
<dbReference type="Proteomes" id="UP000326759">
    <property type="component" value="Unassembled WGS sequence"/>
</dbReference>
<feature type="compositionally biased region" description="Low complexity" evidence="1">
    <location>
        <begin position="316"/>
        <end position="328"/>
    </location>
</feature>
<sequence>MVTISFCENEPHILKLGVEKLEYLEFSMNINDTLKVNLEFIDLTYTEGSTDCPSSLVKVFDDSFIIDARNNLDQGSFLSQESSSFEVCVFEKDIDDEKLSGSFLLSDKNICANTSKCTSETNQIFGQSGLVIDVVDSSETSHKNCSLYEIPEASKSSQISLNSNSFALENHLRLCDNLVVLTDESEELTSMELDLTYSLTKDSVPDTFLASTGNNQESQLPVRVKENKNNNKCCKVQSKYQKHHNSENSDKNFNKKFSSPFISQNDREKIVVQSPKLQIDDRNLSQEQISKKLTTKHSNIKYDKFGEKSEITPLHSKLSSKSTSSSLSKSKHFKESGNKTLKNFSSTGSTSQTPLHIQVDRSSAQSEEIRKTEMSEPLKPKAKCLFPTRRTKQKPLPILDDDDELPMKKFKNSSKVSIERPEKLHKGREHFHLTQNHPPFPPSPPLTPISNPNHSAMPMRSDLKSFENPTPLHSNGANYRHSSLQSHVPDLNSNIRKQNIHISSDAKFHTSANRFCLESDSNIRAYAASTTDSYGSPSLSSKFVEKGPPLNGSVIHFDRQMSKTVSQHENKCSKHVSSNIPASNNSSSNKVPVPTVQNIPLNSVHSISDIKPMDFKIHLELVEPTCKFLGFFESVFKEFFEKVTSLSNNVDDFFLYISEKSHLQMLESCLSLLTHINREKLSQTDNGQVTISIFSLNTVIQLVKKVLSSKQILNITEFAQAAADTTFNDIPMLIKSFINYKHCEIPDSVNFFKICKKVEETQRNFKERSDQSLRNNNCDNDSKLSDENICSNSDLPNNNNNGNDNSVKPSVNIRREQLEALVNNFSRLENESQVAIKALIHCLLVEEKDYAESLLKRLNFS</sequence>
<protein>
    <submittedName>
        <fullName evidence="2">Uncharacterized protein</fullName>
    </submittedName>
</protein>
<feature type="compositionally biased region" description="Polar residues" evidence="1">
    <location>
        <begin position="338"/>
        <end position="366"/>
    </location>
</feature>
<name>A0A5N5SMS3_9CRUS</name>
<gene>
    <name evidence="2" type="ORF">Anas_10877</name>
</gene>
<feature type="region of interest" description="Disordered" evidence="1">
    <location>
        <begin position="789"/>
        <end position="809"/>
    </location>
</feature>
<feature type="region of interest" description="Disordered" evidence="1">
    <location>
        <begin position="575"/>
        <end position="594"/>
    </location>
</feature>
<feature type="compositionally biased region" description="Basic and acidic residues" evidence="1">
    <location>
        <begin position="367"/>
        <end position="379"/>
    </location>
</feature>
<feature type="compositionally biased region" description="Low complexity" evidence="1">
    <location>
        <begin position="577"/>
        <end position="589"/>
    </location>
</feature>
<dbReference type="EMBL" id="SEYY01022657">
    <property type="protein sequence ID" value="KAB7495384.1"/>
    <property type="molecule type" value="Genomic_DNA"/>
</dbReference>
<evidence type="ECO:0000313" key="2">
    <source>
        <dbReference type="EMBL" id="KAB7495384.1"/>
    </source>
</evidence>
<evidence type="ECO:0000313" key="3">
    <source>
        <dbReference type="Proteomes" id="UP000326759"/>
    </source>
</evidence>
<proteinExistence type="predicted"/>
<feature type="region of interest" description="Disordered" evidence="1">
    <location>
        <begin position="313"/>
        <end position="381"/>
    </location>
</feature>
<keyword evidence="3" id="KW-1185">Reference proteome</keyword>
<evidence type="ECO:0000256" key="1">
    <source>
        <dbReference type="SAM" id="MobiDB-lite"/>
    </source>
</evidence>
<reference evidence="2 3" key="1">
    <citation type="journal article" date="2019" name="PLoS Biol.">
        <title>Sex chromosomes control vertical transmission of feminizing Wolbachia symbionts in an isopod.</title>
        <authorList>
            <person name="Becking T."/>
            <person name="Chebbi M.A."/>
            <person name="Giraud I."/>
            <person name="Moumen B."/>
            <person name="Laverre T."/>
            <person name="Caubet Y."/>
            <person name="Peccoud J."/>
            <person name="Gilbert C."/>
            <person name="Cordaux R."/>
        </authorList>
    </citation>
    <scope>NUCLEOTIDE SEQUENCE [LARGE SCALE GENOMIC DNA]</scope>
    <source>
        <strain evidence="2">ANa2</strain>
        <tissue evidence="2">Whole body excluding digestive tract and cuticle</tissue>
    </source>
</reference>
<dbReference type="OrthoDB" id="6390203at2759"/>
<accession>A0A5N5SMS3</accession>
<comment type="caution">
    <text evidence="2">The sequence shown here is derived from an EMBL/GenBank/DDBJ whole genome shotgun (WGS) entry which is preliminary data.</text>
</comment>
<dbReference type="AlphaFoldDB" id="A0A5N5SMS3"/>